<gene>
    <name evidence="2" type="ORF">A3J43_00670</name>
</gene>
<dbReference type="PANTHER" id="PTHR46211">
    <property type="entry name" value="GLYCEROPHOSPHORYL DIESTER PHOSPHODIESTERASE"/>
    <property type="match status" value="1"/>
</dbReference>
<sequence>MISDSFTIIAHRGASGTEPENTLRAFRHAAKLGCKWIECDVRMTKDSVPVIIHDAMVNRTTDGRGSVSRSTYYVLRRLDAGKGEKIPSLKEVLVSATRNQIRLVLEIKDPRALKPTIRLVRAYSHTPPVRANGRSPVPLIISSFFTATLLRAKKLLPSLMTALIIERPSTHWIRAAKRARADMVHIFARLATKEKIARAHDAGLKVWAWTMNTKNEALKLKKIGADGIFTDELRQLISLT</sequence>
<organism evidence="2 3">
    <name type="scientific">Candidatus Uhrbacteria bacterium RIFCSPHIGHO2_12_FULL_54_23</name>
    <dbReference type="NCBI Taxonomy" id="1802397"/>
    <lineage>
        <taxon>Bacteria</taxon>
        <taxon>Candidatus Uhriibacteriota</taxon>
    </lineage>
</organism>
<dbReference type="Gene3D" id="3.20.20.190">
    <property type="entry name" value="Phosphatidylinositol (PI) phosphodiesterase"/>
    <property type="match status" value="1"/>
</dbReference>
<dbReference type="GO" id="GO:0006629">
    <property type="term" value="P:lipid metabolic process"/>
    <property type="evidence" value="ECO:0007669"/>
    <property type="project" value="InterPro"/>
</dbReference>
<dbReference type="GO" id="GO:0008081">
    <property type="term" value="F:phosphoric diester hydrolase activity"/>
    <property type="evidence" value="ECO:0007669"/>
    <property type="project" value="InterPro"/>
</dbReference>
<dbReference type="Pfam" id="PF03009">
    <property type="entry name" value="GDPD"/>
    <property type="match status" value="1"/>
</dbReference>
<dbReference type="PROSITE" id="PS50007">
    <property type="entry name" value="PIPLC_X_DOMAIN"/>
    <property type="match status" value="1"/>
</dbReference>
<dbReference type="InterPro" id="IPR030395">
    <property type="entry name" value="GP_PDE_dom"/>
</dbReference>
<dbReference type="PANTHER" id="PTHR46211:SF14">
    <property type="entry name" value="GLYCEROPHOSPHODIESTER PHOSPHODIESTERASE"/>
    <property type="match status" value="1"/>
</dbReference>
<evidence type="ECO:0000313" key="2">
    <source>
        <dbReference type="EMBL" id="OGL78469.1"/>
    </source>
</evidence>
<evidence type="ECO:0000313" key="3">
    <source>
        <dbReference type="Proteomes" id="UP000176604"/>
    </source>
</evidence>
<dbReference type="Proteomes" id="UP000176604">
    <property type="component" value="Unassembled WGS sequence"/>
</dbReference>
<dbReference type="SUPFAM" id="SSF51695">
    <property type="entry name" value="PLC-like phosphodiesterases"/>
    <property type="match status" value="1"/>
</dbReference>
<dbReference type="PROSITE" id="PS51704">
    <property type="entry name" value="GP_PDE"/>
    <property type="match status" value="1"/>
</dbReference>
<reference evidence="2 3" key="1">
    <citation type="journal article" date="2016" name="Nat. Commun.">
        <title>Thousands of microbial genomes shed light on interconnected biogeochemical processes in an aquifer system.</title>
        <authorList>
            <person name="Anantharaman K."/>
            <person name="Brown C.T."/>
            <person name="Hug L.A."/>
            <person name="Sharon I."/>
            <person name="Castelle C.J."/>
            <person name="Probst A.J."/>
            <person name="Thomas B.C."/>
            <person name="Singh A."/>
            <person name="Wilkins M.J."/>
            <person name="Karaoz U."/>
            <person name="Brodie E.L."/>
            <person name="Williams K.H."/>
            <person name="Hubbard S.S."/>
            <person name="Banfield J.F."/>
        </authorList>
    </citation>
    <scope>NUCLEOTIDE SEQUENCE [LARGE SCALE GENOMIC DNA]</scope>
</reference>
<name>A0A1F7UJM9_9BACT</name>
<feature type="domain" description="GP-PDE" evidence="1">
    <location>
        <begin position="6"/>
        <end position="240"/>
    </location>
</feature>
<comment type="caution">
    <text evidence="2">The sequence shown here is derived from an EMBL/GenBank/DDBJ whole genome shotgun (WGS) entry which is preliminary data.</text>
</comment>
<dbReference type="EMBL" id="MGEF01000031">
    <property type="protein sequence ID" value="OGL78469.1"/>
    <property type="molecule type" value="Genomic_DNA"/>
</dbReference>
<accession>A0A1F7UJM9</accession>
<proteinExistence type="predicted"/>
<dbReference type="STRING" id="1802397.A3J43_00670"/>
<evidence type="ECO:0000259" key="1">
    <source>
        <dbReference type="PROSITE" id="PS51704"/>
    </source>
</evidence>
<dbReference type="InterPro" id="IPR017946">
    <property type="entry name" value="PLC-like_Pdiesterase_TIM-brl"/>
</dbReference>
<dbReference type="AlphaFoldDB" id="A0A1F7UJM9"/>
<protein>
    <recommendedName>
        <fullName evidence="1">GP-PDE domain-containing protein</fullName>
    </recommendedName>
</protein>